<keyword evidence="3" id="KW-1003">Cell membrane</keyword>
<keyword evidence="5" id="KW-1133">Transmembrane helix</keyword>
<evidence type="ECO:0000256" key="1">
    <source>
        <dbReference type="ARBA" id="ARBA00004167"/>
    </source>
</evidence>
<sequence length="251" mass="26059">MTVDAGDVHTLTGAYALDALDDDERDLFEAHMARCETCALEVREFTATAGRLALAATSRAPQQLKSQVLRQIGEVRQEPPGSLVDSSGRTRTRGGKALQWALAACAAGIAALGGTTVWQHHQADDARHQAEALQAQSDRVATVLAAPDARVASTSLKGGARGSVVVSQSTGKAVFIASHMPAPPQGKTYQLWFADGGHMRPAGLMDASRTNQSVLMEGSLGRATGVGITLEPAGGSQQPTSPPLATMALPA</sequence>
<evidence type="ECO:0000313" key="15">
    <source>
        <dbReference type="Proteomes" id="UP001551176"/>
    </source>
</evidence>
<dbReference type="RefSeq" id="WP_359344957.1">
    <property type="nucleotide sequence ID" value="NZ_JBEYXV010000002.1"/>
</dbReference>
<keyword evidence="15" id="KW-1185">Reference proteome</keyword>
<evidence type="ECO:0000256" key="6">
    <source>
        <dbReference type="ARBA" id="ARBA00023015"/>
    </source>
</evidence>
<dbReference type="PANTHER" id="PTHR37461">
    <property type="entry name" value="ANTI-SIGMA-K FACTOR RSKA"/>
    <property type="match status" value="1"/>
</dbReference>
<evidence type="ECO:0000256" key="4">
    <source>
        <dbReference type="ARBA" id="ARBA00022692"/>
    </source>
</evidence>
<evidence type="ECO:0000256" key="8">
    <source>
        <dbReference type="ARBA" id="ARBA00023163"/>
    </source>
</evidence>
<dbReference type="Gene3D" id="1.10.10.1320">
    <property type="entry name" value="Anti-sigma factor, zinc-finger domain"/>
    <property type="match status" value="1"/>
</dbReference>
<evidence type="ECO:0000313" key="14">
    <source>
        <dbReference type="EMBL" id="MEU6819981.1"/>
    </source>
</evidence>
<dbReference type="Pfam" id="PF10099">
    <property type="entry name" value="RskA_C"/>
    <property type="match status" value="1"/>
</dbReference>
<organism evidence="14 15">
    <name type="scientific">Streptomyces atriruber</name>
    <dbReference type="NCBI Taxonomy" id="545121"/>
    <lineage>
        <taxon>Bacteria</taxon>
        <taxon>Bacillati</taxon>
        <taxon>Actinomycetota</taxon>
        <taxon>Actinomycetes</taxon>
        <taxon>Kitasatosporales</taxon>
        <taxon>Streptomycetaceae</taxon>
        <taxon>Streptomyces</taxon>
    </lineage>
</organism>
<evidence type="ECO:0000256" key="11">
    <source>
        <dbReference type="SAM" id="MobiDB-lite"/>
    </source>
</evidence>
<evidence type="ECO:0000256" key="5">
    <source>
        <dbReference type="ARBA" id="ARBA00022989"/>
    </source>
</evidence>
<dbReference type="Proteomes" id="UP001551176">
    <property type="component" value="Unassembled WGS sequence"/>
</dbReference>
<proteinExistence type="predicted"/>
<evidence type="ECO:0000256" key="2">
    <source>
        <dbReference type="ARBA" id="ARBA00004236"/>
    </source>
</evidence>
<evidence type="ECO:0000256" key="7">
    <source>
        <dbReference type="ARBA" id="ARBA00023136"/>
    </source>
</evidence>
<dbReference type="InterPro" id="IPR051474">
    <property type="entry name" value="Anti-sigma-K/W_factor"/>
</dbReference>
<keyword evidence="8" id="KW-0804">Transcription</keyword>
<dbReference type="PANTHER" id="PTHR37461:SF1">
    <property type="entry name" value="ANTI-SIGMA-K FACTOR RSKA"/>
    <property type="match status" value="1"/>
</dbReference>
<name>A0ABV3BG64_9ACTN</name>
<keyword evidence="4" id="KW-0812">Transmembrane</keyword>
<reference evidence="14 15" key="1">
    <citation type="submission" date="2024-06" db="EMBL/GenBank/DDBJ databases">
        <title>The Natural Products Discovery Center: Release of the First 8490 Sequenced Strains for Exploring Actinobacteria Biosynthetic Diversity.</title>
        <authorList>
            <person name="Kalkreuter E."/>
            <person name="Kautsar S.A."/>
            <person name="Yang D."/>
            <person name="Bader C.D."/>
            <person name="Teijaro C.N."/>
            <person name="Fluegel L."/>
            <person name="Davis C.M."/>
            <person name="Simpson J.R."/>
            <person name="Lauterbach L."/>
            <person name="Steele A.D."/>
            <person name="Gui C."/>
            <person name="Meng S."/>
            <person name="Li G."/>
            <person name="Viehrig K."/>
            <person name="Ye F."/>
            <person name="Su P."/>
            <person name="Kiefer A.F."/>
            <person name="Nichols A."/>
            <person name="Cepeda A.J."/>
            <person name="Yan W."/>
            <person name="Fan B."/>
            <person name="Jiang Y."/>
            <person name="Adhikari A."/>
            <person name="Zheng C.-J."/>
            <person name="Schuster L."/>
            <person name="Cowan T.M."/>
            <person name="Smanski M.J."/>
            <person name="Chevrette M.G."/>
            <person name="De Carvalho L.P.S."/>
            <person name="Shen B."/>
        </authorList>
    </citation>
    <scope>NUCLEOTIDE SEQUENCE [LARGE SCALE GENOMIC DNA]</scope>
    <source>
        <strain evidence="14 15">NPDC046838</strain>
    </source>
</reference>
<feature type="region of interest" description="Disordered" evidence="11">
    <location>
        <begin position="231"/>
        <end position="251"/>
    </location>
</feature>
<dbReference type="InterPro" id="IPR018764">
    <property type="entry name" value="RskA_C"/>
</dbReference>
<protein>
    <recommendedName>
        <fullName evidence="10">Regulator of SigK</fullName>
    </recommendedName>
    <alternativeName>
        <fullName evidence="9">Sigma-K anti-sigma factor RskA</fullName>
    </alternativeName>
</protein>
<dbReference type="InterPro" id="IPR053877">
    <property type="entry name" value="RskA_N"/>
</dbReference>
<evidence type="ECO:0000259" key="13">
    <source>
        <dbReference type="Pfam" id="PF22618"/>
    </source>
</evidence>
<keyword evidence="7" id="KW-0472">Membrane</keyword>
<dbReference type="InterPro" id="IPR041916">
    <property type="entry name" value="Anti_sigma_zinc_sf"/>
</dbReference>
<feature type="domain" description="Anti-sigma-K factor RskA N-terminal" evidence="13">
    <location>
        <begin position="9"/>
        <end position="39"/>
    </location>
</feature>
<evidence type="ECO:0000256" key="3">
    <source>
        <dbReference type="ARBA" id="ARBA00022475"/>
    </source>
</evidence>
<comment type="caution">
    <text evidence="14">The sequence shown here is derived from an EMBL/GenBank/DDBJ whole genome shotgun (WGS) entry which is preliminary data.</text>
</comment>
<feature type="domain" description="Anti-sigma K factor RskA C-terminal" evidence="12">
    <location>
        <begin position="102"/>
        <end position="242"/>
    </location>
</feature>
<accession>A0ABV3BG64</accession>
<keyword evidence="6" id="KW-0805">Transcription regulation</keyword>
<gene>
    <name evidence="14" type="ORF">ABZ921_05075</name>
</gene>
<evidence type="ECO:0000259" key="12">
    <source>
        <dbReference type="Pfam" id="PF10099"/>
    </source>
</evidence>
<evidence type="ECO:0000256" key="9">
    <source>
        <dbReference type="ARBA" id="ARBA00029829"/>
    </source>
</evidence>
<evidence type="ECO:0000256" key="10">
    <source>
        <dbReference type="ARBA" id="ARBA00030803"/>
    </source>
</evidence>
<dbReference type="Pfam" id="PF22618">
    <property type="entry name" value="RskA_N"/>
    <property type="match status" value="1"/>
</dbReference>
<dbReference type="EMBL" id="JBEYXV010000002">
    <property type="protein sequence ID" value="MEU6819981.1"/>
    <property type="molecule type" value="Genomic_DNA"/>
</dbReference>
<comment type="subcellular location">
    <subcellularLocation>
        <location evidence="2">Cell membrane</location>
    </subcellularLocation>
    <subcellularLocation>
        <location evidence="1">Membrane</location>
        <topology evidence="1">Single-pass membrane protein</topology>
    </subcellularLocation>
</comment>